<feature type="coiled-coil region" evidence="1">
    <location>
        <begin position="463"/>
        <end position="490"/>
    </location>
</feature>
<reference evidence="4" key="1">
    <citation type="submission" date="2014-09" db="EMBL/GenBank/DDBJ databases">
        <authorList>
            <person name="Sharma Rahul"/>
            <person name="Thines Marco"/>
        </authorList>
    </citation>
    <scope>NUCLEOTIDE SEQUENCE [LARGE SCALE GENOMIC DNA]</scope>
</reference>
<dbReference type="Proteomes" id="UP000054928">
    <property type="component" value="Unassembled WGS sequence"/>
</dbReference>
<name>A0A0N7L7P1_PLAHL</name>
<dbReference type="OrthoDB" id="67805at2759"/>
<dbReference type="OMA" id="TIYEQEK"/>
<dbReference type="RefSeq" id="XP_024583988.1">
    <property type="nucleotide sequence ID" value="XM_024718606.1"/>
</dbReference>
<dbReference type="STRING" id="4781.A0A0N7L7P1"/>
<accession>A0A0N7L7P1</accession>
<evidence type="ECO:0000256" key="1">
    <source>
        <dbReference type="SAM" id="Coils"/>
    </source>
</evidence>
<evidence type="ECO:0000313" key="3">
    <source>
        <dbReference type="EMBL" id="CEG47619.1"/>
    </source>
</evidence>
<keyword evidence="1" id="KW-0175">Coiled coil</keyword>
<protein>
    <submittedName>
        <fullName evidence="3">Uncharacterized protein</fullName>
    </submittedName>
</protein>
<dbReference type="EMBL" id="CCYD01002664">
    <property type="protein sequence ID" value="CEG47619.1"/>
    <property type="molecule type" value="Genomic_DNA"/>
</dbReference>
<feature type="coiled-coil region" evidence="1">
    <location>
        <begin position="238"/>
        <end position="423"/>
    </location>
</feature>
<dbReference type="AlphaFoldDB" id="A0A0N7L7P1"/>
<feature type="region of interest" description="Disordered" evidence="2">
    <location>
        <begin position="1"/>
        <end position="25"/>
    </location>
</feature>
<dbReference type="GeneID" id="36399824"/>
<organism evidence="3 4">
    <name type="scientific">Plasmopara halstedii</name>
    <name type="common">Downy mildew of sunflower</name>
    <dbReference type="NCBI Taxonomy" id="4781"/>
    <lineage>
        <taxon>Eukaryota</taxon>
        <taxon>Sar</taxon>
        <taxon>Stramenopiles</taxon>
        <taxon>Oomycota</taxon>
        <taxon>Peronosporomycetes</taxon>
        <taxon>Peronosporales</taxon>
        <taxon>Peronosporaceae</taxon>
        <taxon>Plasmopara</taxon>
    </lineage>
</organism>
<keyword evidence="4" id="KW-1185">Reference proteome</keyword>
<sequence>MPTPLMSTTKLKTLNPDSSDTNQLGNQITDTPITSVHPIDTLSKKLRQQALELTHVYEELEKQNLQIDSYKKQVQDLKRQLEMMREQQRKYIDNSLKTPSGSRTIALDQQKRATQLMISNDASIGQKREELDRKVKEAESEKMKYQVAAKRIEKALAELKVFQNTQINNLLPLNDTSDQEKDEAIDIKGIVNEQRAYIRVLEEAVHLKATDFDVTGHEELLVVLAELRHTIYEQEKNVVEKSDQLESIQGQLDQEQQRQRATFNDLEAARKQLEEMDVLFRKNYEDVQCQLLKKVQEMNELQTVVSDAQRLHEALQDRLQAAITAKTAMQATINDMTRIIKSLNEQFENSILKCEETQKEAERLQNECTAKQTHLDDMNVLQEELLDSVDNYVCKLKKSRDKVKRLQAELKVWQEKEMLSQNQLKEVARVSDERINVLYAEVEATTLGKRELVAQNVILMHDNSSLKRTLADVKKQLDKLIQARDTQEEMIDTKTQRFCQMEQDIAELEAALSAALYTISDTCRRRAKTDDNTDDTEADRSAFLQNDFVLCDLKTCCQALTTFITRKMPIRIFLLGRALNDLCICVATIGERVVTEVNRALASWARERDDLVAACATLVATASLCKHEMENRHDEIRDCREELVTREAEIERYVVQQDTLHEKLRSATVDCEEFYALKELAKYQGEILKAKKSAIRDLSAKNDRLALMGKALESDVAALSQQIQDQKSKIHDQKRYADEKKQVLEKAAAFAEEQNEYNCQLQSQLAEMRMSQQEQNDLVKTLKEQIAALFSQILRFIKYLLQSVTATDYNLQDDLKLVEAEFQKGDVTRLLQLFPDLLNKFIDNEACHLDRSVFNDSDENQWKFKALDANIHSKHINASKPALIVKPPARSISSSFDAQNDKSSQCFLEMEEEGLAEQWKFIQDAFRSYKIT</sequence>
<evidence type="ECO:0000256" key="2">
    <source>
        <dbReference type="SAM" id="MobiDB-lite"/>
    </source>
</evidence>
<evidence type="ECO:0000313" key="4">
    <source>
        <dbReference type="Proteomes" id="UP000054928"/>
    </source>
</evidence>
<feature type="coiled-coil region" evidence="1">
    <location>
        <begin position="128"/>
        <end position="155"/>
    </location>
</feature>
<feature type="coiled-coil region" evidence="1">
    <location>
        <begin position="43"/>
        <end position="94"/>
    </location>
</feature>
<proteinExistence type="predicted"/>